<dbReference type="Pfam" id="PF01914">
    <property type="entry name" value="MarC"/>
    <property type="match status" value="1"/>
</dbReference>
<dbReference type="PANTHER" id="PTHR33508:SF1">
    <property type="entry name" value="UPF0056 MEMBRANE PROTEIN YHCE"/>
    <property type="match status" value="1"/>
</dbReference>
<evidence type="ECO:0000313" key="8">
    <source>
        <dbReference type="EMBL" id="TJY34085.1"/>
    </source>
</evidence>
<feature type="transmembrane region" description="Helical" evidence="7">
    <location>
        <begin position="141"/>
        <end position="163"/>
    </location>
</feature>
<evidence type="ECO:0000256" key="5">
    <source>
        <dbReference type="ARBA" id="ARBA00022989"/>
    </source>
</evidence>
<feature type="transmembrane region" description="Helical" evidence="7">
    <location>
        <begin position="39"/>
        <end position="62"/>
    </location>
</feature>
<feature type="transmembrane region" description="Helical" evidence="7">
    <location>
        <begin position="113"/>
        <end position="135"/>
    </location>
</feature>
<protein>
    <recommendedName>
        <fullName evidence="7">UPF0056 membrane protein</fullName>
    </recommendedName>
</protein>
<proteinExistence type="inferred from homology"/>
<evidence type="ECO:0000256" key="6">
    <source>
        <dbReference type="ARBA" id="ARBA00023136"/>
    </source>
</evidence>
<keyword evidence="6 7" id="KW-0472">Membrane</keyword>
<dbReference type="InterPro" id="IPR002771">
    <property type="entry name" value="Multi_antbiot-R_MarC"/>
</dbReference>
<dbReference type="Proteomes" id="UP000307657">
    <property type="component" value="Unassembled WGS sequence"/>
</dbReference>
<dbReference type="EMBL" id="SUPL01000006">
    <property type="protein sequence ID" value="TJY34085.1"/>
    <property type="molecule type" value="Genomic_DNA"/>
</dbReference>
<sequence>MELLLITFGALFSIMNPLGTVPVFVGLTQDNSKKERSITAFWTAVDVLIILLLSFFAGKYILSFFGISLNALKIAGGLIITSSGFALLTGKFREHKGMKRKRVQQDIQTRDSISLTPLAIPMLAGPGTISMLIGYNQEYNLTFDVIIIVCAMILAAFSIYIILKSGHFIVGVLGASGINALSRIIGFIVIAIGIEYMISSIVNILSFISFK</sequence>
<dbReference type="RefSeq" id="WP_136844441.1">
    <property type="nucleotide sequence ID" value="NZ_SUPL01000006.1"/>
</dbReference>
<evidence type="ECO:0000256" key="7">
    <source>
        <dbReference type="RuleBase" id="RU362048"/>
    </source>
</evidence>
<name>A0A4U0EQT3_9FLAO</name>
<keyword evidence="4 7" id="KW-0812">Transmembrane</keyword>
<organism evidence="8 9">
    <name type="scientific">Pontimicrobium aquaticum</name>
    <dbReference type="NCBI Taxonomy" id="2565367"/>
    <lineage>
        <taxon>Bacteria</taxon>
        <taxon>Pseudomonadati</taxon>
        <taxon>Bacteroidota</taxon>
        <taxon>Flavobacteriia</taxon>
        <taxon>Flavobacteriales</taxon>
        <taxon>Flavobacteriaceae</taxon>
        <taxon>Pontimicrobium</taxon>
    </lineage>
</organism>
<reference evidence="8 9" key="1">
    <citation type="submission" date="2019-04" db="EMBL/GenBank/DDBJ databases">
        <title>Lacinutrix sp. nov., isolated from marine water.</title>
        <authorList>
            <person name="Kim W."/>
        </authorList>
    </citation>
    <scope>NUCLEOTIDE SEQUENCE [LARGE SCALE GENOMIC DNA]</scope>
    <source>
        <strain evidence="8 9">CAU 1491</strain>
    </source>
</reference>
<dbReference type="OrthoDB" id="21094at2"/>
<evidence type="ECO:0000256" key="1">
    <source>
        <dbReference type="ARBA" id="ARBA00004651"/>
    </source>
</evidence>
<keyword evidence="3" id="KW-1003">Cell membrane</keyword>
<evidence type="ECO:0000313" key="9">
    <source>
        <dbReference type="Proteomes" id="UP000307657"/>
    </source>
</evidence>
<gene>
    <name evidence="8" type="ORF">E5167_12275</name>
</gene>
<dbReference type="NCBIfam" id="TIGR00427">
    <property type="entry name" value="NAAT family transporter"/>
    <property type="match status" value="1"/>
</dbReference>
<evidence type="ECO:0000256" key="4">
    <source>
        <dbReference type="ARBA" id="ARBA00022692"/>
    </source>
</evidence>
<feature type="transmembrane region" description="Helical" evidence="7">
    <location>
        <begin position="6"/>
        <end position="27"/>
    </location>
</feature>
<accession>A0A4U0EQT3</accession>
<keyword evidence="9" id="KW-1185">Reference proteome</keyword>
<dbReference type="GO" id="GO:0005886">
    <property type="term" value="C:plasma membrane"/>
    <property type="evidence" value="ECO:0007669"/>
    <property type="project" value="UniProtKB-SubCell"/>
</dbReference>
<comment type="caution">
    <text evidence="8">The sequence shown here is derived from an EMBL/GenBank/DDBJ whole genome shotgun (WGS) entry which is preliminary data.</text>
</comment>
<feature type="transmembrane region" description="Helical" evidence="7">
    <location>
        <begin position="184"/>
        <end position="208"/>
    </location>
</feature>
<evidence type="ECO:0000256" key="2">
    <source>
        <dbReference type="ARBA" id="ARBA00009784"/>
    </source>
</evidence>
<dbReference type="PANTHER" id="PTHR33508">
    <property type="entry name" value="UPF0056 MEMBRANE PROTEIN YHCE"/>
    <property type="match status" value="1"/>
</dbReference>
<dbReference type="AlphaFoldDB" id="A0A4U0EQT3"/>
<comment type="similarity">
    <text evidence="2 7">Belongs to the UPF0056 (MarC) family.</text>
</comment>
<keyword evidence="5 7" id="KW-1133">Transmembrane helix</keyword>
<comment type="subcellular location">
    <subcellularLocation>
        <location evidence="1 7">Cell membrane</location>
        <topology evidence="1 7">Multi-pass membrane protein</topology>
    </subcellularLocation>
</comment>
<evidence type="ECO:0000256" key="3">
    <source>
        <dbReference type="ARBA" id="ARBA00022475"/>
    </source>
</evidence>
<feature type="transmembrane region" description="Helical" evidence="7">
    <location>
        <begin position="74"/>
        <end position="92"/>
    </location>
</feature>